<feature type="binding site" evidence="13">
    <location>
        <begin position="58"/>
        <end position="65"/>
    </location>
    <ligand>
        <name>ATP</name>
        <dbReference type="ChEBI" id="CHEBI:30616"/>
    </ligand>
</feature>
<dbReference type="InterPro" id="IPR027417">
    <property type="entry name" value="P-loop_NTPase"/>
</dbReference>
<evidence type="ECO:0000256" key="2">
    <source>
        <dbReference type="ARBA" id="ARBA00004870"/>
    </source>
</evidence>
<evidence type="ECO:0000256" key="1">
    <source>
        <dbReference type="ARBA" id="ARBA00002274"/>
    </source>
</evidence>
<dbReference type="SUPFAM" id="SSF52540">
    <property type="entry name" value="P-loop containing nucleoside triphosphate hydrolases"/>
    <property type="match status" value="1"/>
</dbReference>
<keyword evidence="14" id="KW-0812">Transmembrane</keyword>
<feature type="transmembrane region" description="Helical" evidence="14">
    <location>
        <begin position="12"/>
        <end position="29"/>
    </location>
</feature>
<keyword evidence="10 13" id="KW-0067">ATP-binding</keyword>
<dbReference type="Proteomes" id="UP000065261">
    <property type="component" value="Chromosome I"/>
</dbReference>
<reference evidence="15 16" key="1">
    <citation type="submission" date="2015-03" db="EMBL/GenBank/DDBJ databases">
        <authorList>
            <person name="Murphy D."/>
        </authorList>
    </citation>
    <scope>NUCLEOTIDE SEQUENCE [LARGE SCALE GENOMIC DNA]</scope>
    <source>
        <strain evidence="15 16">KMM 520</strain>
    </source>
</reference>
<comment type="catalytic activity">
    <reaction evidence="13">
        <text>a lipid A disaccharide + ATP = a lipid IVA + ADP + H(+)</text>
        <dbReference type="Rhea" id="RHEA:67840"/>
        <dbReference type="ChEBI" id="CHEBI:15378"/>
        <dbReference type="ChEBI" id="CHEBI:30616"/>
        <dbReference type="ChEBI" id="CHEBI:176343"/>
        <dbReference type="ChEBI" id="CHEBI:176425"/>
        <dbReference type="ChEBI" id="CHEBI:456216"/>
        <dbReference type="EC" id="2.7.1.130"/>
    </reaction>
</comment>
<dbReference type="NCBIfam" id="TIGR00682">
    <property type="entry name" value="lpxK"/>
    <property type="match status" value="1"/>
</dbReference>
<dbReference type="EMBL" id="CP011034">
    <property type="protein sequence ID" value="ALS33184.1"/>
    <property type="molecule type" value="Genomic_DNA"/>
</dbReference>
<keyword evidence="6 13" id="KW-0441">Lipid A biosynthesis</keyword>
<evidence type="ECO:0000256" key="10">
    <source>
        <dbReference type="ARBA" id="ARBA00022840"/>
    </source>
</evidence>
<dbReference type="GO" id="GO:0009244">
    <property type="term" value="P:lipopolysaccharide core region biosynthetic process"/>
    <property type="evidence" value="ECO:0007669"/>
    <property type="project" value="TreeGrafter"/>
</dbReference>
<evidence type="ECO:0000256" key="4">
    <source>
        <dbReference type="ARBA" id="ARBA00016436"/>
    </source>
</evidence>
<evidence type="ECO:0000256" key="7">
    <source>
        <dbReference type="ARBA" id="ARBA00022679"/>
    </source>
</evidence>
<dbReference type="KEGG" id="ptn:PTRA_a2058"/>
<comment type="function">
    <text evidence="1 13">Transfers the gamma-phosphate of ATP to the 4'-position of a tetraacyldisaccharide 1-phosphate intermediate (termed DS-1-P) to form tetraacyldisaccharide 1,4'-bis-phosphate (lipid IVA).</text>
</comment>
<dbReference type="EC" id="2.7.1.130" evidence="3 13"/>
<evidence type="ECO:0000313" key="16">
    <source>
        <dbReference type="Proteomes" id="UP000065261"/>
    </source>
</evidence>
<dbReference type="PANTHER" id="PTHR42724">
    <property type="entry name" value="TETRAACYLDISACCHARIDE 4'-KINASE"/>
    <property type="match status" value="1"/>
</dbReference>
<keyword evidence="14" id="KW-1133">Transmembrane helix</keyword>
<evidence type="ECO:0000256" key="5">
    <source>
        <dbReference type="ARBA" id="ARBA00022516"/>
    </source>
</evidence>
<keyword evidence="7 13" id="KW-0808">Transferase</keyword>
<comment type="pathway">
    <text evidence="2 13">Glycolipid biosynthesis; lipid IV(A) biosynthesis; lipid IV(A) from (3R)-3-hydroxytetradecanoyl-[acyl-carrier-protein] and UDP-N-acetyl-alpha-D-glucosamine: step 6/6.</text>
</comment>
<dbReference type="GO" id="GO:0009029">
    <property type="term" value="F:lipid-A 4'-kinase activity"/>
    <property type="evidence" value="ECO:0007669"/>
    <property type="project" value="UniProtKB-UniRule"/>
</dbReference>
<dbReference type="HAMAP" id="MF_00409">
    <property type="entry name" value="LpxK"/>
    <property type="match status" value="1"/>
</dbReference>
<comment type="similarity">
    <text evidence="13">Belongs to the LpxK family.</text>
</comment>
<keyword evidence="11 13" id="KW-0443">Lipid metabolism</keyword>
<accession>A0A0U2VF88</accession>
<dbReference type="InterPro" id="IPR003758">
    <property type="entry name" value="LpxK"/>
</dbReference>
<evidence type="ECO:0000256" key="3">
    <source>
        <dbReference type="ARBA" id="ARBA00012071"/>
    </source>
</evidence>
<sequence length="326" mass="36106">MSKIEQSWYQPVSLITILLLPLAALFWLISTLRKWLYTRGVLTQFSSKTPVIVVGNISVGGNGKTPFVLWLHAHLTQQGLSVGIISRGYGGHAKQYPLLINNNSTTLEAGDEPILLYHRLQCPIAVGPNRQQNIELLEKTSAIDVIISDDGMQHYKMARSIECCIVDSARQFGNGLLMPAGPLRETKKRLNSVDLVIENGGNNPQRYNLQPAALRSVLNNSALIEPILTAHAVSAIGNPLRFEQSLQAQGITLVSTHHYRDHYAYTADDFTQFGDENVLMTEKDAVKCSAFAKQNWYYLPVDAQPTDSVINKLNSLLKDKGILNGL</sequence>
<dbReference type="Pfam" id="PF02606">
    <property type="entry name" value="LpxK"/>
    <property type="match status" value="1"/>
</dbReference>
<dbReference type="GO" id="GO:0005524">
    <property type="term" value="F:ATP binding"/>
    <property type="evidence" value="ECO:0007669"/>
    <property type="project" value="UniProtKB-UniRule"/>
</dbReference>
<evidence type="ECO:0000256" key="8">
    <source>
        <dbReference type="ARBA" id="ARBA00022741"/>
    </source>
</evidence>
<dbReference type="OrthoDB" id="9766423at2"/>
<evidence type="ECO:0000256" key="14">
    <source>
        <dbReference type="SAM" id="Phobius"/>
    </source>
</evidence>
<protein>
    <recommendedName>
        <fullName evidence="4 13">Tetraacyldisaccharide 4'-kinase</fullName>
        <ecNumber evidence="3 13">2.7.1.130</ecNumber>
    </recommendedName>
    <alternativeName>
        <fullName evidence="12 13">Lipid A 4'-kinase</fullName>
    </alternativeName>
</protein>
<keyword evidence="5 13" id="KW-0444">Lipid biosynthesis</keyword>
<dbReference type="RefSeq" id="WP_058373492.1">
    <property type="nucleotide sequence ID" value="NZ_CP011034.1"/>
</dbReference>
<evidence type="ECO:0000256" key="13">
    <source>
        <dbReference type="HAMAP-Rule" id="MF_00409"/>
    </source>
</evidence>
<dbReference type="GO" id="GO:0005886">
    <property type="term" value="C:plasma membrane"/>
    <property type="evidence" value="ECO:0007669"/>
    <property type="project" value="TreeGrafter"/>
</dbReference>
<evidence type="ECO:0000256" key="9">
    <source>
        <dbReference type="ARBA" id="ARBA00022777"/>
    </source>
</evidence>
<gene>
    <name evidence="13 15" type="primary">lpxK</name>
    <name evidence="15" type="ORF">PTRA_a2058</name>
</gene>
<name>A0A0U2VF88_9GAMM</name>
<keyword evidence="8 13" id="KW-0547">Nucleotide-binding</keyword>
<keyword evidence="14" id="KW-0472">Membrane</keyword>
<dbReference type="AlphaFoldDB" id="A0A0U2VF88"/>
<keyword evidence="9 13" id="KW-0418">Kinase</keyword>
<evidence type="ECO:0000256" key="11">
    <source>
        <dbReference type="ARBA" id="ARBA00023098"/>
    </source>
</evidence>
<proteinExistence type="inferred from homology"/>
<dbReference type="PANTHER" id="PTHR42724:SF1">
    <property type="entry name" value="TETRAACYLDISACCHARIDE 4'-KINASE, MITOCHONDRIAL-RELATED"/>
    <property type="match status" value="1"/>
</dbReference>
<evidence type="ECO:0000256" key="12">
    <source>
        <dbReference type="ARBA" id="ARBA00029757"/>
    </source>
</evidence>
<dbReference type="PATRIC" id="fig|1315283.4.peg.1776"/>
<evidence type="ECO:0000313" key="15">
    <source>
        <dbReference type="EMBL" id="ALS33184.1"/>
    </source>
</evidence>
<dbReference type="GO" id="GO:0009245">
    <property type="term" value="P:lipid A biosynthetic process"/>
    <property type="evidence" value="ECO:0007669"/>
    <property type="project" value="UniProtKB-UniRule"/>
</dbReference>
<evidence type="ECO:0000256" key="6">
    <source>
        <dbReference type="ARBA" id="ARBA00022556"/>
    </source>
</evidence>
<dbReference type="UniPathway" id="UPA00359">
    <property type="reaction ID" value="UER00482"/>
</dbReference>
<organism evidence="15">
    <name type="scientific">Pseudoalteromonas translucida KMM 520</name>
    <dbReference type="NCBI Taxonomy" id="1315283"/>
    <lineage>
        <taxon>Bacteria</taxon>
        <taxon>Pseudomonadati</taxon>
        <taxon>Pseudomonadota</taxon>
        <taxon>Gammaproteobacteria</taxon>
        <taxon>Alteromonadales</taxon>
        <taxon>Pseudoalteromonadaceae</taxon>
        <taxon>Pseudoalteromonas</taxon>
    </lineage>
</organism>